<dbReference type="KEGG" id="pbi:103053471"/>
<evidence type="ECO:0000256" key="1">
    <source>
        <dbReference type="ARBA" id="ARBA00004245"/>
    </source>
</evidence>
<reference evidence="8" key="1">
    <citation type="submission" date="2025-08" db="UniProtKB">
        <authorList>
            <consortium name="RefSeq"/>
        </authorList>
    </citation>
    <scope>IDENTIFICATION</scope>
    <source>
        <tissue evidence="8">Liver</tissue>
    </source>
</reference>
<dbReference type="FunFam" id="3.30.420.40:FF:000058">
    <property type="entry name" value="Putative actin-related protein 5"/>
    <property type="match status" value="1"/>
</dbReference>
<dbReference type="SMART" id="SM00268">
    <property type="entry name" value="ACTIN"/>
    <property type="match status" value="1"/>
</dbReference>
<organism evidence="7 8">
    <name type="scientific">Python bivittatus</name>
    <name type="common">Burmese python</name>
    <name type="synonym">Python molurus bivittatus</name>
    <dbReference type="NCBI Taxonomy" id="176946"/>
    <lineage>
        <taxon>Eukaryota</taxon>
        <taxon>Metazoa</taxon>
        <taxon>Chordata</taxon>
        <taxon>Craniata</taxon>
        <taxon>Vertebrata</taxon>
        <taxon>Euteleostomi</taxon>
        <taxon>Lepidosauria</taxon>
        <taxon>Squamata</taxon>
        <taxon>Bifurcata</taxon>
        <taxon>Unidentata</taxon>
        <taxon>Episquamata</taxon>
        <taxon>Toxicofera</taxon>
        <taxon>Serpentes</taxon>
        <taxon>Henophidia</taxon>
        <taxon>Pythonidae</taxon>
        <taxon>Python</taxon>
    </lineage>
</organism>
<evidence type="ECO:0000313" key="8">
    <source>
        <dbReference type="RefSeq" id="XP_007436928.1"/>
    </source>
</evidence>
<evidence type="ECO:0000256" key="2">
    <source>
        <dbReference type="ARBA" id="ARBA00022490"/>
    </source>
</evidence>
<dbReference type="Gene3D" id="3.30.420.40">
    <property type="match status" value="2"/>
</dbReference>
<dbReference type="GO" id="GO:0005524">
    <property type="term" value="F:ATP binding"/>
    <property type="evidence" value="ECO:0007669"/>
    <property type="project" value="UniProtKB-KW"/>
</dbReference>
<dbReference type="InterPro" id="IPR043129">
    <property type="entry name" value="ATPase_NBD"/>
</dbReference>
<dbReference type="FunFam" id="3.30.420.40:FF:000148">
    <property type="entry name" value="Actin, alpha skeletal muscle"/>
    <property type="match status" value="1"/>
</dbReference>
<comment type="subcellular location">
    <subcellularLocation>
        <location evidence="1">Cytoplasm</location>
        <location evidence="1">Cytoskeleton</location>
    </subcellularLocation>
</comment>
<dbReference type="GeneID" id="103053471"/>
<proteinExistence type="inferred from homology"/>
<keyword evidence="4" id="KW-0067">ATP-binding</keyword>
<evidence type="ECO:0000256" key="3">
    <source>
        <dbReference type="ARBA" id="ARBA00022741"/>
    </source>
</evidence>
<keyword evidence="7" id="KW-1185">Reference proteome</keyword>
<protein>
    <submittedName>
        <fullName evidence="8">Actin, clone 302-like</fullName>
    </submittedName>
</protein>
<dbReference type="Gene3D" id="3.90.640.10">
    <property type="entry name" value="Actin, Chain A, domain 4"/>
    <property type="match status" value="1"/>
</dbReference>
<evidence type="ECO:0000256" key="4">
    <source>
        <dbReference type="ARBA" id="ARBA00022840"/>
    </source>
</evidence>
<evidence type="ECO:0000256" key="5">
    <source>
        <dbReference type="ARBA" id="ARBA00023212"/>
    </source>
</evidence>
<comment type="similarity">
    <text evidence="6">Belongs to the actin family.</text>
</comment>
<dbReference type="Pfam" id="PF00022">
    <property type="entry name" value="Actin"/>
    <property type="match status" value="1"/>
</dbReference>
<dbReference type="OMA" id="KAYYVGS"/>
<dbReference type="RefSeq" id="XP_007436928.1">
    <property type="nucleotide sequence ID" value="XM_007436866.3"/>
</dbReference>
<dbReference type="GO" id="GO:0005856">
    <property type="term" value="C:cytoskeleton"/>
    <property type="evidence" value="ECO:0007669"/>
    <property type="project" value="UniProtKB-SubCell"/>
</dbReference>
<dbReference type="AlphaFoldDB" id="A0A9F2R593"/>
<dbReference type="Proteomes" id="UP000695026">
    <property type="component" value="Unplaced"/>
</dbReference>
<dbReference type="PRINTS" id="PR00190">
    <property type="entry name" value="ACTIN"/>
</dbReference>
<sequence>MAEKEVTALVVDNSTRTCRAGFAGEDVPRTVFPSIVGWPRQQSATDGTARKAFVGHDAQSKRDILTLKYPIENGYITNWEDMEKIWHHVFYKELQVAPEDHPVLLTERPMNSKDSRGKMAQIMFESFNTPAVYLAIQAVLSLYASGRTSGIAMDIKYDRMDAVPVSEGYSLPHCLLRMDVGGNDLTDFLMRMLNERGYRFNPGEREIVEDIKEKLCYVALDFNKEMASATPSSLEKPYELPDGQAITISTERFRCPEGLFQPTLLGRELCGIQETIFNTIMQCERDLRNIMYKNVVLAGGTSMYPGIAERLKPEIIALAPTNTNVRIIAPPDRTCSSWIGGSILASLSYFQQQWISKQEYDEFGPSIVDRKCF</sequence>
<dbReference type="InterPro" id="IPR004000">
    <property type="entry name" value="Actin"/>
</dbReference>
<dbReference type="PANTHER" id="PTHR11937">
    <property type="entry name" value="ACTIN"/>
    <property type="match status" value="1"/>
</dbReference>
<keyword evidence="5" id="KW-0206">Cytoskeleton</keyword>
<gene>
    <name evidence="8" type="primary">LOC103053471</name>
</gene>
<evidence type="ECO:0000256" key="6">
    <source>
        <dbReference type="RuleBase" id="RU000487"/>
    </source>
</evidence>
<keyword evidence="2" id="KW-0963">Cytoplasm</keyword>
<dbReference type="FunFam" id="3.90.640.10:FF:000047">
    <property type="entry name" value="Actin, alpha skeletal muscle"/>
    <property type="match status" value="1"/>
</dbReference>
<dbReference type="SUPFAM" id="SSF53067">
    <property type="entry name" value="Actin-like ATPase domain"/>
    <property type="match status" value="2"/>
</dbReference>
<name>A0A9F2R593_PYTBI</name>
<dbReference type="PROSITE" id="PS00432">
    <property type="entry name" value="ACTINS_2"/>
    <property type="match status" value="1"/>
</dbReference>
<accession>A0A9F2R593</accession>
<evidence type="ECO:0000313" key="7">
    <source>
        <dbReference type="Proteomes" id="UP000695026"/>
    </source>
</evidence>
<dbReference type="InterPro" id="IPR004001">
    <property type="entry name" value="Actin_CS"/>
</dbReference>
<keyword evidence="3" id="KW-0547">Nucleotide-binding</keyword>
<dbReference type="OrthoDB" id="9009547at2759"/>